<dbReference type="GO" id="GO:0006635">
    <property type="term" value="P:fatty acid beta-oxidation"/>
    <property type="evidence" value="ECO:0007669"/>
    <property type="project" value="UniProtKB-UniPathway"/>
</dbReference>
<dbReference type="UniPathway" id="UPA00659"/>
<comment type="catalytic activity">
    <reaction evidence="9">
        <text>(3E,5Z)-octadienoyl-CoA = (2E,4E)-octadienoyl-CoA</text>
        <dbReference type="Rhea" id="RHEA:45244"/>
        <dbReference type="ChEBI" id="CHEBI:62243"/>
        <dbReference type="ChEBI" id="CHEBI:85108"/>
    </reaction>
</comment>
<dbReference type="InterPro" id="IPR001753">
    <property type="entry name" value="Enoyl-CoA_hydra/iso"/>
</dbReference>
<dbReference type="GO" id="GO:0005777">
    <property type="term" value="C:peroxisome"/>
    <property type="evidence" value="ECO:0007669"/>
    <property type="project" value="UniProtKB-SubCell"/>
</dbReference>
<comment type="function">
    <text evidence="11">Isomerization of 3-trans,5-cis-dienoyl-CoA to 2-trans,4-trans-dienoyl-CoA.</text>
</comment>
<evidence type="ECO:0000256" key="4">
    <source>
        <dbReference type="ARBA" id="ARBA00022832"/>
    </source>
</evidence>
<dbReference type="Gene3D" id="3.90.226.10">
    <property type="entry name" value="2-enoyl-CoA Hydratase, Chain A, domain 1"/>
    <property type="match status" value="1"/>
</dbReference>
<evidence type="ECO:0000313" key="14">
    <source>
        <dbReference type="Proteomes" id="UP000288716"/>
    </source>
</evidence>
<comment type="subcellular location">
    <subcellularLocation>
        <location evidence="1">Peroxisome</location>
    </subcellularLocation>
</comment>
<gene>
    <name evidence="13" type="ORF">B4U80_11087</name>
</gene>
<dbReference type="InterPro" id="IPR045002">
    <property type="entry name" value="Ech1-like"/>
</dbReference>
<dbReference type="Pfam" id="PF00378">
    <property type="entry name" value="ECH_1"/>
    <property type="match status" value="2"/>
</dbReference>
<evidence type="ECO:0000256" key="8">
    <source>
        <dbReference type="ARBA" id="ARBA00023235"/>
    </source>
</evidence>
<accession>A0A443SPV8</accession>
<keyword evidence="8 13" id="KW-0413">Isomerase</keyword>
<sequence>SLIRNAKAIRKYSAAAYTGRYEFETISVSSPFEHVLHVEINRPDVSNAMNKDMLHELLECFSRVQDDQHCRAVVISGTGKHFSAGLDFNDMKEMVNKLSSKGGSDEMSQMDAARKAKFIRSMILMFQESFTSLEKCGKPVICAINGACISAGLAIATAADIRYCSQDAFFQLKEVDVGMASDMGQLQRLPLVIGNESLMNELVFTARKMPANEAKEMGLVSKVFGDGETTKQAAIEMARLIASKSPVAVQGSKNCLKHCRDLSVADGLKYVANWNMVMLQSIDFTRSLTIQSAKGDEIPVYSDL</sequence>
<dbReference type="GO" id="GO:0005739">
    <property type="term" value="C:mitochondrion"/>
    <property type="evidence" value="ECO:0007669"/>
    <property type="project" value="TreeGrafter"/>
</dbReference>
<keyword evidence="6" id="KW-0443">Lipid metabolism</keyword>
<evidence type="ECO:0000256" key="10">
    <source>
        <dbReference type="ARBA" id="ARBA00052809"/>
    </source>
</evidence>
<proteinExistence type="inferred from homology"/>
<dbReference type="FunFam" id="1.10.12.10:FF:000004">
    <property type="entry name" value="Delta3,5-delta2,4-dienoyl-CoA isomerase"/>
    <property type="match status" value="1"/>
</dbReference>
<dbReference type="CDD" id="cd06558">
    <property type="entry name" value="crotonase-like"/>
    <property type="match status" value="1"/>
</dbReference>
<dbReference type="OrthoDB" id="14970at2759"/>
<comment type="similarity">
    <text evidence="3">Belongs to the enoyl-CoA hydratase/isomerase family.</text>
</comment>
<dbReference type="Proteomes" id="UP000288716">
    <property type="component" value="Unassembled WGS sequence"/>
</dbReference>
<dbReference type="PANTHER" id="PTHR43149:SF1">
    <property type="entry name" value="DELTA(3,5)-DELTA(2,4)-DIENOYL-COA ISOMERASE, MITOCHONDRIAL"/>
    <property type="match status" value="1"/>
</dbReference>
<comment type="pathway">
    <text evidence="2">Lipid metabolism; fatty acid beta-oxidation.</text>
</comment>
<dbReference type="SUPFAM" id="SSF52096">
    <property type="entry name" value="ClpP/crotonase"/>
    <property type="match status" value="1"/>
</dbReference>
<evidence type="ECO:0000256" key="3">
    <source>
        <dbReference type="ARBA" id="ARBA00005254"/>
    </source>
</evidence>
<evidence type="ECO:0000256" key="2">
    <source>
        <dbReference type="ARBA" id="ARBA00005005"/>
    </source>
</evidence>
<evidence type="ECO:0000256" key="9">
    <source>
        <dbReference type="ARBA" id="ARBA00051408"/>
    </source>
</evidence>
<protein>
    <recommendedName>
        <fullName evidence="12">Delta(3,5)-Delta(2,4)-dienoyl-CoA isomerase, mitochondrial</fullName>
    </recommendedName>
</protein>
<dbReference type="AlphaFoldDB" id="A0A443SPV8"/>
<comment type="catalytic activity">
    <reaction evidence="10">
        <text>(3E,5Z,8Z,11Z,14Z)-eicosapentaenoyl-CoA = (2E,4E,8Z,11Z,14Z)-eicosapentaenoyl-CoA</text>
        <dbReference type="Rhea" id="RHEA:45224"/>
        <dbReference type="ChEBI" id="CHEBI:85090"/>
        <dbReference type="ChEBI" id="CHEBI:85091"/>
    </reaction>
</comment>
<evidence type="ECO:0000256" key="5">
    <source>
        <dbReference type="ARBA" id="ARBA00022990"/>
    </source>
</evidence>
<dbReference type="GO" id="GO:0051750">
    <property type="term" value="F:delta(3,5)-delta(2,4)-dienoyl-CoA isomerase activity"/>
    <property type="evidence" value="ECO:0007669"/>
    <property type="project" value="TreeGrafter"/>
</dbReference>
<dbReference type="STRING" id="299467.A0A443SPV8"/>
<keyword evidence="7" id="KW-0576">Peroxisome</keyword>
<feature type="non-terminal residue" evidence="13">
    <location>
        <position position="1"/>
    </location>
</feature>
<dbReference type="EMBL" id="NCKV01000879">
    <property type="protein sequence ID" value="RWS29512.1"/>
    <property type="molecule type" value="Genomic_DNA"/>
</dbReference>
<evidence type="ECO:0000256" key="6">
    <source>
        <dbReference type="ARBA" id="ARBA00023098"/>
    </source>
</evidence>
<comment type="caution">
    <text evidence="13">The sequence shown here is derived from an EMBL/GenBank/DDBJ whole genome shotgun (WGS) entry which is preliminary data.</text>
</comment>
<dbReference type="PANTHER" id="PTHR43149">
    <property type="entry name" value="ENOYL-COA HYDRATASE"/>
    <property type="match status" value="1"/>
</dbReference>
<name>A0A443SPV8_9ACAR</name>
<dbReference type="InterPro" id="IPR029045">
    <property type="entry name" value="ClpP/crotonase-like_dom_sf"/>
</dbReference>
<dbReference type="VEuPathDB" id="VectorBase:LDEU002527"/>
<evidence type="ECO:0000256" key="1">
    <source>
        <dbReference type="ARBA" id="ARBA00004275"/>
    </source>
</evidence>
<dbReference type="Gene3D" id="1.10.12.10">
    <property type="entry name" value="Lyase 2-enoyl-coa Hydratase, Chain A, domain 2"/>
    <property type="match status" value="1"/>
</dbReference>
<keyword evidence="5" id="KW-0007">Acetylation</keyword>
<dbReference type="InterPro" id="IPR014748">
    <property type="entry name" value="Enoyl-CoA_hydra_C"/>
</dbReference>
<dbReference type="FunFam" id="3.90.226.10:FF:000024">
    <property type="entry name" value="Delta3,5-delta2,4-dienoyl-CoA isomerase"/>
    <property type="match status" value="1"/>
</dbReference>
<reference evidence="13 14" key="1">
    <citation type="journal article" date="2018" name="Gigascience">
        <title>Genomes of trombidid mites reveal novel predicted allergens and laterally-transferred genes associated with secondary metabolism.</title>
        <authorList>
            <person name="Dong X."/>
            <person name="Chaisiri K."/>
            <person name="Xia D."/>
            <person name="Armstrong S.D."/>
            <person name="Fang Y."/>
            <person name="Donnelly M.J."/>
            <person name="Kadowaki T."/>
            <person name="McGarry J.W."/>
            <person name="Darby A.C."/>
            <person name="Makepeace B.L."/>
        </authorList>
    </citation>
    <scope>NUCLEOTIDE SEQUENCE [LARGE SCALE GENOMIC DNA]</scope>
    <source>
        <strain evidence="13">UoL-UT</strain>
    </source>
</reference>
<evidence type="ECO:0000256" key="11">
    <source>
        <dbReference type="ARBA" id="ARBA00055786"/>
    </source>
</evidence>
<evidence type="ECO:0000256" key="7">
    <source>
        <dbReference type="ARBA" id="ARBA00023140"/>
    </source>
</evidence>
<keyword evidence="4" id="KW-0276">Fatty acid metabolism</keyword>
<keyword evidence="14" id="KW-1185">Reference proteome</keyword>
<evidence type="ECO:0000256" key="12">
    <source>
        <dbReference type="ARBA" id="ARBA00071021"/>
    </source>
</evidence>
<evidence type="ECO:0000313" key="13">
    <source>
        <dbReference type="EMBL" id="RWS29512.1"/>
    </source>
</evidence>
<organism evidence="13 14">
    <name type="scientific">Leptotrombidium deliense</name>
    <dbReference type="NCBI Taxonomy" id="299467"/>
    <lineage>
        <taxon>Eukaryota</taxon>
        <taxon>Metazoa</taxon>
        <taxon>Ecdysozoa</taxon>
        <taxon>Arthropoda</taxon>
        <taxon>Chelicerata</taxon>
        <taxon>Arachnida</taxon>
        <taxon>Acari</taxon>
        <taxon>Acariformes</taxon>
        <taxon>Trombidiformes</taxon>
        <taxon>Prostigmata</taxon>
        <taxon>Anystina</taxon>
        <taxon>Parasitengona</taxon>
        <taxon>Trombiculoidea</taxon>
        <taxon>Trombiculidae</taxon>
        <taxon>Leptotrombidium</taxon>
    </lineage>
</organism>